<dbReference type="PIRSF" id="PIRSF006241">
    <property type="entry name" value="HyI"/>
    <property type="match status" value="1"/>
</dbReference>
<comment type="similarity">
    <text evidence="2">Belongs to the hyi family.</text>
</comment>
<dbReference type="Proteomes" id="UP000612456">
    <property type="component" value="Unassembled WGS sequence"/>
</dbReference>
<evidence type="ECO:0000256" key="2">
    <source>
        <dbReference type="PIRNR" id="PIRNR006241"/>
    </source>
</evidence>
<evidence type="ECO:0000313" key="6">
    <source>
        <dbReference type="Proteomes" id="UP000612456"/>
    </source>
</evidence>
<dbReference type="AlphaFoldDB" id="A0A917E1B4"/>
<dbReference type="Gene3D" id="3.20.20.150">
    <property type="entry name" value="Divalent-metal-dependent TIM barrel enzymes"/>
    <property type="match status" value="1"/>
</dbReference>
<sequence>MRLSICLDAVYRGYNLEEALTSIKQSGFDTFEFWSWWDKDLNLLSELKNTLGLTISCFCTKSESLVDESKREEYIEGLRESIAVAGQLGCSKLITQVGSELEGVSRERQSQSLIDGLKACVPLLSEAGITLLVEPLNLKVDHAGYFLARSDEAFAIIDAVGSRHVQVLFDIYHQQVTEGDLIRTITANAGSIGHFHAAGHPGRHELDTGEIRYEAVFAAISASGYDGDVGLEYFPLEAPAAGLQSILNQYGSIMK</sequence>
<reference evidence="5" key="1">
    <citation type="journal article" date="2014" name="Int. J. Syst. Evol. Microbiol.">
        <title>Complete genome sequence of Corynebacterium casei LMG S-19264T (=DSM 44701T), isolated from a smear-ripened cheese.</title>
        <authorList>
            <consortium name="US DOE Joint Genome Institute (JGI-PGF)"/>
            <person name="Walter F."/>
            <person name="Albersmeier A."/>
            <person name="Kalinowski J."/>
            <person name="Ruckert C."/>
        </authorList>
    </citation>
    <scope>NUCLEOTIDE SEQUENCE</scope>
    <source>
        <strain evidence="5">CGMCC 1.15178</strain>
    </source>
</reference>
<dbReference type="Pfam" id="PF01261">
    <property type="entry name" value="AP_endonuc_2"/>
    <property type="match status" value="1"/>
</dbReference>
<dbReference type="EMBL" id="BMHP01000004">
    <property type="protein sequence ID" value="GGD89082.1"/>
    <property type="molecule type" value="Genomic_DNA"/>
</dbReference>
<comment type="caution">
    <text evidence="5">The sequence shown here is derived from an EMBL/GenBank/DDBJ whole genome shotgun (WGS) entry which is preliminary data.</text>
</comment>
<evidence type="ECO:0000259" key="4">
    <source>
        <dbReference type="Pfam" id="PF01261"/>
    </source>
</evidence>
<keyword evidence="6" id="KW-1185">Reference proteome</keyword>
<evidence type="ECO:0000313" key="5">
    <source>
        <dbReference type="EMBL" id="GGD89082.1"/>
    </source>
</evidence>
<accession>A0A917E1B4</accession>
<dbReference type="InterPro" id="IPR013022">
    <property type="entry name" value="Xyl_isomerase-like_TIM-brl"/>
</dbReference>
<dbReference type="InterPro" id="IPR036237">
    <property type="entry name" value="Xyl_isomerase-like_sf"/>
</dbReference>
<name>A0A917E1B4_9BACL</name>
<dbReference type="InterPro" id="IPR026040">
    <property type="entry name" value="HyI-like"/>
</dbReference>
<proteinExistence type="inferred from homology"/>
<dbReference type="RefSeq" id="WP_188996994.1">
    <property type="nucleotide sequence ID" value="NZ_BMHP01000004.1"/>
</dbReference>
<evidence type="ECO:0000256" key="3">
    <source>
        <dbReference type="PIRSR" id="PIRSR006241-50"/>
    </source>
</evidence>
<dbReference type="InterPro" id="IPR050417">
    <property type="entry name" value="Sugar_Epim/Isomerase"/>
</dbReference>
<dbReference type="PANTHER" id="PTHR43489">
    <property type="entry name" value="ISOMERASE"/>
    <property type="match status" value="1"/>
</dbReference>
<feature type="domain" description="Xylose isomerase-like TIM barrel" evidence="4">
    <location>
        <begin position="23"/>
        <end position="241"/>
    </location>
</feature>
<dbReference type="PANTHER" id="PTHR43489:SF3">
    <property type="entry name" value="XYLOSE ISOMERASE DOMAIN PROTEIN TIM BARREL"/>
    <property type="match status" value="1"/>
</dbReference>
<dbReference type="SUPFAM" id="SSF51658">
    <property type="entry name" value="Xylose isomerase-like"/>
    <property type="match status" value="1"/>
</dbReference>
<dbReference type="GO" id="GO:0016853">
    <property type="term" value="F:isomerase activity"/>
    <property type="evidence" value="ECO:0007669"/>
    <property type="project" value="UniProtKB-KW"/>
</dbReference>
<protein>
    <submittedName>
        <fullName evidence="5">Hydroxypyruvate isomerase</fullName>
    </submittedName>
</protein>
<feature type="active site" description="Proton donor/acceptor" evidence="3">
    <location>
        <position position="134"/>
    </location>
</feature>
<organism evidence="5 6">
    <name type="scientific">Paenibacillus nasutitermitis</name>
    <dbReference type="NCBI Taxonomy" id="1652958"/>
    <lineage>
        <taxon>Bacteria</taxon>
        <taxon>Bacillati</taxon>
        <taxon>Bacillota</taxon>
        <taxon>Bacilli</taxon>
        <taxon>Bacillales</taxon>
        <taxon>Paenibacillaceae</taxon>
        <taxon>Paenibacillus</taxon>
    </lineage>
</organism>
<feature type="active site" description="Proton donor/acceptor" evidence="3">
    <location>
        <position position="232"/>
    </location>
</feature>
<keyword evidence="1 2" id="KW-0413">Isomerase</keyword>
<reference evidence="5" key="2">
    <citation type="submission" date="2020-09" db="EMBL/GenBank/DDBJ databases">
        <authorList>
            <person name="Sun Q."/>
            <person name="Zhou Y."/>
        </authorList>
    </citation>
    <scope>NUCLEOTIDE SEQUENCE</scope>
    <source>
        <strain evidence="5">CGMCC 1.15178</strain>
    </source>
</reference>
<gene>
    <name evidence="5" type="ORF">GCM10010911_54590</name>
</gene>
<evidence type="ECO:0000256" key="1">
    <source>
        <dbReference type="ARBA" id="ARBA00023235"/>
    </source>
</evidence>